<dbReference type="AlphaFoldDB" id="M5EPY8"/>
<accession>M5EPY8</accession>
<sequence>MPPELVNFFAALDVEVCALHLDIRYGGLLAVYGNDALPADTMPGIEFVQDAQGGTRCISDHEAMGLLGAGGRLTIEMGLNGGPTRLSGRALLSGQVLVPDLNDLDGLEPRDTVATRRHLARLNSALPVKHAVLRKHEDSGWVAVIDPDTNYLRTLASDPGADYSDLTEQGEILAAIGAIMRNSNKAETEAYPNSGCRIAYFTFFDQPLAPENGLTGQGGMQWSQIKQLLPFTPIGAETSHRVFRPLHRVEEA</sequence>
<dbReference type="Proteomes" id="UP000012062">
    <property type="component" value="Unassembled WGS sequence"/>
</dbReference>
<name>M5EPY8_9HYPH</name>
<comment type="caution">
    <text evidence="1">The sequence shown here is derived from an EMBL/GenBank/DDBJ whole genome shotgun (WGS) entry which is preliminary data.</text>
</comment>
<evidence type="ECO:0000313" key="1">
    <source>
        <dbReference type="EMBL" id="CCV06377.1"/>
    </source>
</evidence>
<evidence type="ECO:0000313" key="2">
    <source>
        <dbReference type="Proteomes" id="UP000012062"/>
    </source>
</evidence>
<dbReference type="STRING" id="1297569.MESS2_310002"/>
<keyword evidence="2" id="KW-1185">Reference proteome</keyword>
<organism evidence="1 2">
    <name type="scientific">Mesorhizobium metallidurans STM 2683</name>
    <dbReference type="NCBI Taxonomy" id="1297569"/>
    <lineage>
        <taxon>Bacteria</taxon>
        <taxon>Pseudomonadati</taxon>
        <taxon>Pseudomonadota</taxon>
        <taxon>Alphaproteobacteria</taxon>
        <taxon>Hyphomicrobiales</taxon>
        <taxon>Phyllobacteriaceae</taxon>
        <taxon>Mesorhizobium</taxon>
    </lineage>
</organism>
<reference evidence="1 2" key="1">
    <citation type="submission" date="2013-02" db="EMBL/GenBank/DDBJ databases">
        <authorList>
            <person name="Genoscope - CEA"/>
        </authorList>
    </citation>
    <scope>NUCLEOTIDE SEQUENCE [LARGE SCALE GENOMIC DNA]</scope>
    <source>
        <strain evidence="1 2">STM 2683</strain>
    </source>
</reference>
<gene>
    <name evidence="1" type="ORF">MESS2_310002</name>
</gene>
<protein>
    <submittedName>
        <fullName evidence="1">Uncharacterized protein</fullName>
    </submittedName>
</protein>
<dbReference type="EMBL" id="CAUM01000097">
    <property type="protein sequence ID" value="CCV06377.1"/>
    <property type="molecule type" value="Genomic_DNA"/>
</dbReference>
<proteinExistence type="predicted"/>